<protein>
    <recommendedName>
        <fullName evidence="3">Gag-pol polyprotein</fullName>
    </recommendedName>
</protein>
<evidence type="ECO:0000313" key="2">
    <source>
        <dbReference type="Proteomes" id="UP000824120"/>
    </source>
</evidence>
<sequence length="61" mass="6875">MNPPSFIGSSVNEDPENFVEEIQVSLGYGLTNRRRTGLREHHLRAGLVLRRPSWGISSPEN</sequence>
<name>A0A9J6B6C8_SOLCO</name>
<proteinExistence type="predicted"/>
<evidence type="ECO:0008006" key="3">
    <source>
        <dbReference type="Google" id="ProtNLM"/>
    </source>
</evidence>
<dbReference type="EMBL" id="JACXVP010000001">
    <property type="protein sequence ID" value="KAG5632225.1"/>
    <property type="molecule type" value="Genomic_DNA"/>
</dbReference>
<accession>A0A9J6B6C8</accession>
<evidence type="ECO:0000313" key="1">
    <source>
        <dbReference type="EMBL" id="KAG5632225.1"/>
    </source>
</evidence>
<dbReference type="AlphaFoldDB" id="A0A9J6B6C8"/>
<organism evidence="1 2">
    <name type="scientific">Solanum commersonii</name>
    <name type="common">Commerson's wild potato</name>
    <name type="synonym">Commerson's nightshade</name>
    <dbReference type="NCBI Taxonomy" id="4109"/>
    <lineage>
        <taxon>Eukaryota</taxon>
        <taxon>Viridiplantae</taxon>
        <taxon>Streptophyta</taxon>
        <taxon>Embryophyta</taxon>
        <taxon>Tracheophyta</taxon>
        <taxon>Spermatophyta</taxon>
        <taxon>Magnoliopsida</taxon>
        <taxon>eudicotyledons</taxon>
        <taxon>Gunneridae</taxon>
        <taxon>Pentapetalae</taxon>
        <taxon>asterids</taxon>
        <taxon>lamiids</taxon>
        <taxon>Solanales</taxon>
        <taxon>Solanaceae</taxon>
        <taxon>Solanoideae</taxon>
        <taxon>Solaneae</taxon>
        <taxon>Solanum</taxon>
    </lineage>
</organism>
<gene>
    <name evidence="1" type="ORF">H5410_003942</name>
</gene>
<reference evidence="1 2" key="1">
    <citation type="submission" date="2020-09" db="EMBL/GenBank/DDBJ databases">
        <title>De no assembly of potato wild relative species, Solanum commersonii.</title>
        <authorList>
            <person name="Cho K."/>
        </authorList>
    </citation>
    <scope>NUCLEOTIDE SEQUENCE [LARGE SCALE GENOMIC DNA]</scope>
    <source>
        <strain evidence="1">LZ3.2</strain>
        <tissue evidence="1">Leaf</tissue>
    </source>
</reference>
<comment type="caution">
    <text evidence="1">The sequence shown here is derived from an EMBL/GenBank/DDBJ whole genome shotgun (WGS) entry which is preliminary data.</text>
</comment>
<dbReference type="Proteomes" id="UP000824120">
    <property type="component" value="Chromosome 1"/>
</dbReference>
<keyword evidence="2" id="KW-1185">Reference proteome</keyword>